<feature type="transmembrane region" description="Helical" evidence="10">
    <location>
        <begin position="234"/>
        <end position="255"/>
    </location>
</feature>
<reference evidence="11" key="2">
    <citation type="submission" date="2021-08" db="EMBL/GenBank/DDBJ databases">
        <authorList>
            <person name="Eriksson T."/>
        </authorList>
    </citation>
    <scope>NUCLEOTIDE SEQUENCE</scope>
    <source>
        <strain evidence="11">Stoneville</strain>
        <tissue evidence="11">Whole head</tissue>
    </source>
</reference>
<keyword evidence="12" id="KW-1185">Reference proteome</keyword>
<evidence type="ECO:0000256" key="8">
    <source>
        <dbReference type="ARBA" id="ARBA00023170"/>
    </source>
</evidence>
<dbReference type="PANTHER" id="PTHR21137">
    <property type="entry name" value="ODORANT RECEPTOR"/>
    <property type="match status" value="1"/>
</dbReference>
<keyword evidence="5" id="KW-0552">Olfaction</keyword>
<evidence type="ECO:0000256" key="1">
    <source>
        <dbReference type="ARBA" id="ARBA00004651"/>
    </source>
</evidence>
<dbReference type="GO" id="GO:0005549">
    <property type="term" value="F:odorant binding"/>
    <property type="evidence" value="ECO:0007669"/>
    <property type="project" value="InterPro"/>
</dbReference>
<gene>
    <name evidence="11" type="ORF">GEV33_001232</name>
</gene>
<feature type="transmembrane region" description="Helical" evidence="10">
    <location>
        <begin position="161"/>
        <end position="182"/>
    </location>
</feature>
<feature type="transmembrane region" description="Helical" evidence="10">
    <location>
        <begin position="39"/>
        <end position="61"/>
    </location>
</feature>
<evidence type="ECO:0008006" key="13">
    <source>
        <dbReference type="Google" id="ProtNLM"/>
    </source>
</evidence>
<reference evidence="11" key="1">
    <citation type="journal article" date="2020" name="J Insects Food Feed">
        <title>The yellow mealworm (Tenebrio molitor) genome: a resource for the emerging insects as food and feed industry.</title>
        <authorList>
            <person name="Eriksson T."/>
            <person name="Andere A."/>
            <person name="Kelstrup H."/>
            <person name="Emery V."/>
            <person name="Picard C."/>
        </authorList>
    </citation>
    <scope>NUCLEOTIDE SEQUENCE</scope>
    <source>
        <strain evidence="11">Stoneville</strain>
        <tissue evidence="11">Whole head</tissue>
    </source>
</reference>
<organism evidence="11 12">
    <name type="scientific">Tenebrio molitor</name>
    <name type="common">Yellow mealworm beetle</name>
    <dbReference type="NCBI Taxonomy" id="7067"/>
    <lineage>
        <taxon>Eukaryota</taxon>
        <taxon>Metazoa</taxon>
        <taxon>Ecdysozoa</taxon>
        <taxon>Arthropoda</taxon>
        <taxon>Hexapoda</taxon>
        <taxon>Insecta</taxon>
        <taxon>Pterygota</taxon>
        <taxon>Neoptera</taxon>
        <taxon>Endopterygota</taxon>
        <taxon>Coleoptera</taxon>
        <taxon>Polyphaga</taxon>
        <taxon>Cucujiformia</taxon>
        <taxon>Tenebrionidae</taxon>
        <taxon>Tenebrio</taxon>
    </lineage>
</organism>
<evidence type="ECO:0000256" key="3">
    <source>
        <dbReference type="ARBA" id="ARBA00022606"/>
    </source>
</evidence>
<evidence type="ECO:0000313" key="11">
    <source>
        <dbReference type="EMBL" id="KAH0821559.1"/>
    </source>
</evidence>
<dbReference type="GO" id="GO:0007165">
    <property type="term" value="P:signal transduction"/>
    <property type="evidence" value="ECO:0007669"/>
    <property type="project" value="UniProtKB-KW"/>
</dbReference>
<dbReference type="EMBL" id="JABDTM020007350">
    <property type="protein sequence ID" value="KAH0821559.1"/>
    <property type="molecule type" value="Genomic_DNA"/>
</dbReference>
<comment type="caution">
    <text evidence="11">The sequence shown here is derived from an EMBL/GenBank/DDBJ whole genome shotgun (WGS) entry which is preliminary data.</text>
</comment>
<keyword evidence="4 10" id="KW-0812">Transmembrane</keyword>
<keyword evidence="8" id="KW-0675">Receptor</keyword>
<evidence type="ECO:0000256" key="6">
    <source>
        <dbReference type="ARBA" id="ARBA00022989"/>
    </source>
</evidence>
<feature type="transmembrane region" description="Helical" evidence="10">
    <location>
        <begin position="90"/>
        <end position="107"/>
    </location>
</feature>
<sequence>MRKIKTIKRLLKELESEEFQPRSEHQKISLEPTLKSWKVIYAAFWIVTVPALSSVSIFPIIDGSARHHRLPFWAWYPYDTTTSPNYEITYFYQVVGIWFLAICNINMDTLMAALMMYTVTQCDILCDNLRNIKSGDRGKQIIQCVQHHKKILSFAQSSNKVFNEMVLGQFFTTSASLALGMFEFTLVQPLSSEGIWVTMYLSSMTVQIFLYCWFGNLVEDREMFSSFAKNSNRFFNEMVLGQFFTTSASMALGMFELTLVEPLSSECIWVMMYVGSVTVQIFLYCWFVAMNKFDWKSTIRTNLLMLRLTGLWPESDDGYKLDLYTFYAICAKLLADGNNIFQTAYIFEIYTDLQALASTFFVLCTYWLASVKVCFFVGKIKIIKSLMKELDCEDFQPRSEHQKIFLEPTLNSWRAIYAVFWTMVAPALLFLVFFPVIDGSARQYRLPFWAWYPYDTTTSPNYEISYFHQVFSIWFLAICNLNMDTLMAALMMYTVTQCDILCDNLRNIKSGDRGEKIIECVEHHKKILRYVPLKSGKFQI</sequence>
<accession>A0A8J6LG93</accession>
<evidence type="ECO:0000256" key="9">
    <source>
        <dbReference type="ARBA" id="ARBA00023224"/>
    </source>
</evidence>
<evidence type="ECO:0000256" key="10">
    <source>
        <dbReference type="SAM" id="Phobius"/>
    </source>
</evidence>
<keyword evidence="9" id="KW-0807">Transducer</keyword>
<feature type="transmembrane region" description="Helical" evidence="10">
    <location>
        <begin position="466"/>
        <end position="483"/>
    </location>
</feature>
<protein>
    <recommendedName>
        <fullName evidence="13">Odorant receptor</fullName>
    </recommendedName>
</protein>
<evidence type="ECO:0000256" key="5">
    <source>
        <dbReference type="ARBA" id="ARBA00022725"/>
    </source>
</evidence>
<keyword evidence="3" id="KW-0716">Sensory transduction</keyword>
<feature type="transmembrane region" description="Helical" evidence="10">
    <location>
        <begin position="415"/>
        <end position="437"/>
    </location>
</feature>
<evidence type="ECO:0000313" key="12">
    <source>
        <dbReference type="Proteomes" id="UP000719412"/>
    </source>
</evidence>
<dbReference type="Proteomes" id="UP000719412">
    <property type="component" value="Unassembled WGS sequence"/>
</dbReference>
<dbReference type="AlphaFoldDB" id="A0A8J6LG93"/>
<keyword evidence="2" id="KW-1003">Cell membrane</keyword>
<name>A0A8J6LG93_TENMO</name>
<dbReference type="GO" id="GO:0005886">
    <property type="term" value="C:plasma membrane"/>
    <property type="evidence" value="ECO:0007669"/>
    <property type="project" value="UniProtKB-SubCell"/>
</dbReference>
<evidence type="ECO:0000256" key="2">
    <source>
        <dbReference type="ARBA" id="ARBA00022475"/>
    </source>
</evidence>
<evidence type="ECO:0000256" key="7">
    <source>
        <dbReference type="ARBA" id="ARBA00023136"/>
    </source>
</evidence>
<feature type="transmembrane region" description="Helical" evidence="10">
    <location>
        <begin position="267"/>
        <end position="289"/>
    </location>
</feature>
<comment type="subcellular location">
    <subcellularLocation>
        <location evidence="1">Cell membrane</location>
        <topology evidence="1">Multi-pass membrane protein</topology>
    </subcellularLocation>
</comment>
<evidence type="ECO:0000256" key="4">
    <source>
        <dbReference type="ARBA" id="ARBA00022692"/>
    </source>
</evidence>
<proteinExistence type="predicted"/>
<dbReference type="PANTHER" id="PTHR21137:SF35">
    <property type="entry name" value="ODORANT RECEPTOR 19A-RELATED"/>
    <property type="match status" value="1"/>
</dbReference>
<dbReference type="GO" id="GO:0004984">
    <property type="term" value="F:olfactory receptor activity"/>
    <property type="evidence" value="ECO:0007669"/>
    <property type="project" value="InterPro"/>
</dbReference>
<feature type="transmembrane region" description="Helical" evidence="10">
    <location>
        <begin position="194"/>
        <end position="214"/>
    </location>
</feature>
<keyword evidence="7 10" id="KW-0472">Membrane</keyword>
<dbReference type="Pfam" id="PF02949">
    <property type="entry name" value="7tm_6"/>
    <property type="match status" value="3"/>
</dbReference>
<dbReference type="InterPro" id="IPR004117">
    <property type="entry name" value="7tm6_olfct_rcpt"/>
</dbReference>
<keyword evidence="6 10" id="KW-1133">Transmembrane helix</keyword>